<feature type="signal peptide" evidence="9">
    <location>
        <begin position="1"/>
        <end position="20"/>
    </location>
</feature>
<keyword evidence="12" id="KW-1185">Reference proteome</keyword>
<organism evidence="11 12">
    <name type="scientific">Pseudodesulfovibrio senegalensis</name>
    <dbReference type="NCBI Taxonomy" id="1721087"/>
    <lineage>
        <taxon>Bacteria</taxon>
        <taxon>Pseudomonadati</taxon>
        <taxon>Thermodesulfobacteriota</taxon>
        <taxon>Desulfovibrionia</taxon>
        <taxon>Desulfovibrionales</taxon>
        <taxon>Desulfovibrionaceae</taxon>
    </lineage>
</organism>
<feature type="domain" description="MotA/TolQ/ExbB proton channel" evidence="10">
    <location>
        <begin position="342"/>
        <end position="448"/>
    </location>
</feature>
<evidence type="ECO:0000313" key="12">
    <source>
        <dbReference type="Proteomes" id="UP000438699"/>
    </source>
</evidence>
<evidence type="ECO:0000256" key="3">
    <source>
        <dbReference type="ARBA" id="ARBA00022692"/>
    </source>
</evidence>
<keyword evidence="6" id="KW-0653">Protein transport</keyword>
<dbReference type="EMBL" id="WAIE01000001">
    <property type="protein sequence ID" value="KAB1443199.1"/>
    <property type="molecule type" value="Genomic_DNA"/>
</dbReference>
<evidence type="ECO:0000259" key="10">
    <source>
        <dbReference type="Pfam" id="PF01618"/>
    </source>
</evidence>
<evidence type="ECO:0000256" key="1">
    <source>
        <dbReference type="ARBA" id="ARBA00004651"/>
    </source>
</evidence>
<dbReference type="RefSeq" id="WP_151149531.1">
    <property type="nucleotide sequence ID" value="NZ_WAIE01000001.1"/>
</dbReference>
<evidence type="ECO:0000256" key="6">
    <source>
        <dbReference type="RuleBase" id="RU004057"/>
    </source>
</evidence>
<dbReference type="PIRSF" id="PIRSF037714">
    <property type="entry name" value="TolR"/>
    <property type="match status" value="1"/>
</dbReference>
<feature type="transmembrane region" description="Helical" evidence="8">
    <location>
        <begin position="367"/>
        <end position="391"/>
    </location>
</feature>
<dbReference type="InterPro" id="IPR002898">
    <property type="entry name" value="MotA_ExbB_proton_chnl"/>
</dbReference>
<keyword evidence="3 8" id="KW-0812">Transmembrane</keyword>
<comment type="caution">
    <text evidence="11">The sequence shown here is derived from an EMBL/GenBank/DDBJ whole genome shotgun (WGS) entry which is preliminary data.</text>
</comment>
<comment type="subcellular location">
    <subcellularLocation>
        <location evidence="1">Cell membrane</location>
        <topology evidence="1">Multi-pass membrane protein</topology>
    </subcellularLocation>
    <subcellularLocation>
        <location evidence="6">Membrane</location>
        <topology evidence="6">Multi-pass membrane protein</topology>
    </subcellularLocation>
</comment>
<comment type="similarity">
    <text evidence="6">Belongs to the exbB/tolQ family.</text>
</comment>
<keyword evidence="5 8" id="KW-0472">Membrane</keyword>
<gene>
    <name evidence="11" type="ORF">F8A88_02740</name>
</gene>
<evidence type="ECO:0000256" key="2">
    <source>
        <dbReference type="ARBA" id="ARBA00022475"/>
    </source>
</evidence>
<keyword evidence="11" id="KW-0966">Cell projection</keyword>
<dbReference type="AlphaFoldDB" id="A0A6N6N6W0"/>
<feature type="transmembrane region" description="Helical" evidence="8">
    <location>
        <begin position="264"/>
        <end position="287"/>
    </location>
</feature>
<protein>
    <submittedName>
        <fullName evidence="11">Flagellar motor protein MotA</fullName>
    </submittedName>
</protein>
<keyword evidence="4 8" id="KW-1133">Transmembrane helix</keyword>
<evidence type="ECO:0000256" key="5">
    <source>
        <dbReference type="ARBA" id="ARBA00023136"/>
    </source>
</evidence>
<keyword evidence="11" id="KW-0282">Flagellum</keyword>
<dbReference type="InterPro" id="IPR050790">
    <property type="entry name" value="ExbB/TolQ_transport"/>
</dbReference>
<evidence type="ECO:0000256" key="8">
    <source>
        <dbReference type="SAM" id="Phobius"/>
    </source>
</evidence>
<keyword evidence="6" id="KW-0813">Transport</keyword>
<feature type="chain" id="PRO_5026929972" evidence="9">
    <location>
        <begin position="21"/>
        <end position="474"/>
    </location>
</feature>
<dbReference type="InterPro" id="IPR017270">
    <property type="entry name" value="MotA/TolQ/ExbB-rel"/>
</dbReference>
<name>A0A6N6N6W0_9BACT</name>
<evidence type="ECO:0000313" key="11">
    <source>
        <dbReference type="EMBL" id="KAB1443199.1"/>
    </source>
</evidence>
<keyword evidence="9" id="KW-0732">Signal</keyword>
<dbReference type="PANTHER" id="PTHR30625:SF11">
    <property type="entry name" value="MOTA_TOLQ_EXBB PROTON CHANNEL DOMAIN-CONTAINING PROTEIN"/>
    <property type="match status" value="1"/>
</dbReference>
<keyword evidence="7" id="KW-0175">Coiled coil</keyword>
<proteinExistence type="inferred from homology"/>
<dbReference type="Proteomes" id="UP000438699">
    <property type="component" value="Unassembled WGS sequence"/>
</dbReference>
<dbReference type="GO" id="GO:0017038">
    <property type="term" value="P:protein import"/>
    <property type="evidence" value="ECO:0007669"/>
    <property type="project" value="TreeGrafter"/>
</dbReference>
<evidence type="ECO:0000256" key="7">
    <source>
        <dbReference type="SAM" id="Coils"/>
    </source>
</evidence>
<dbReference type="GO" id="GO:0005886">
    <property type="term" value="C:plasma membrane"/>
    <property type="evidence" value="ECO:0007669"/>
    <property type="project" value="UniProtKB-SubCell"/>
</dbReference>
<reference evidence="11 12" key="1">
    <citation type="journal article" date="2017" name="Int. J. Syst. Evol. Microbiol.">
        <title>Desulfovibrio senegalensis sp. nov., a mesophilic sulfate reducer isolated from marine sediment.</title>
        <authorList>
            <person name="Thioye A."/>
            <person name="Gam Z.B.A."/>
            <person name="Mbengue M."/>
            <person name="Cayol J.L."/>
            <person name="Joseph-Bartoli M."/>
            <person name="Toure-Kane C."/>
            <person name="Labat M."/>
        </authorList>
    </citation>
    <scope>NUCLEOTIDE SEQUENCE [LARGE SCALE GENOMIC DNA]</scope>
    <source>
        <strain evidence="11 12">DSM 101509</strain>
    </source>
</reference>
<feature type="coiled-coil region" evidence="7">
    <location>
        <begin position="66"/>
        <end position="100"/>
    </location>
</feature>
<dbReference type="Pfam" id="PF01618">
    <property type="entry name" value="MotA_ExbB"/>
    <property type="match status" value="1"/>
</dbReference>
<dbReference type="OrthoDB" id="4045at2"/>
<sequence>MKHAIHTLIIFMALTAGAQAQGWDDTSKAVNIMVAEAGQNAAKTKAIIAEEKKAVGSEKGTLKRSISEKQSRFNQLKAQYDKLLEREAALNEELAAQAHELKTIDGTIRTSAKQARDYFHESLTTPEHPERAEVLAQVLQPEKFPGLEGIRNLLTLYLDEMAASGSVVRRSGDFIGTDGMDKNGELVRIGTFTEAYRLKDGTLGFLRPTSEGTKLMAVQGEPGWTLSGIMNDFFDGKGTVFPVDISNGAAFARLAQEQKGVWEWLGAGGLLVWPIILVGVVAMALVIERFYALSKLRGTSDRNMNKILQMVSKGEWKQCREFCREQSRFPTCRIIGHTLKYMGNTREIIENAFQEGLLKELPMLERFLPTLNVLAAVAPLLGLLGTVTGMINTFQVITLYGTGDPRMMSGGISEALVTTQLGLAVAVPIMILHHVLERRVDTIIGDMEEKGTGFAVALMKKGQIKKREELDAAA</sequence>
<keyword evidence="11" id="KW-0969">Cilium</keyword>
<feature type="transmembrane region" description="Helical" evidence="8">
    <location>
        <begin position="411"/>
        <end position="432"/>
    </location>
</feature>
<accession>A0A6N6N6W0</accession>
<keyword evidence="2" id="KW-1003">Cell membrane</keyword>
<evidence type="ECO:0000256" key="4">
    <source>
        <dbReference type="ARBA" id="ARBA00022989"/>
    </source>
</evidence>
<dbReference type="PANTHER" id="PTHR30625">
    <property type="entry name" value="PROTEIN TOLQ"/>
    <property type="match status" value="1"/>
</dbReference>
<evidence type="ECO:0000256" key="9">
    <source>
        <dbReference type="SAM" id="SignalP"/>
    </source>
</evidence>